<dbReference type="InterPro" id="IPR003190">
    <property type="entry name" value="Asp_decarbox"/>
</dbReference>
<evidence type="ECO:0000256" key="7">
    <source>
        <dbReference type="ARBA" id="ARBA00023270"/>
    </source>
</evidence>
<keyword evidence="6 9" id="KW-0456">Lyase</keyword>
<dbReference type="EMBL" id="UOGH01000179">
    <property type="protein sequence ID" value="VAX30836.1"/>
    <property type="molecule type" value="Genomic_DNA"/>
</dbReference>
<evidence type="ECO:0000256" key="2">
    <source>
        <dbReference type="ARBA" id="ARBA00022655"/>
    </source>
</evidence>
<keyword evidence="1" id="KW-0963">Cytoplasm</keyword>
<reference evidence="9" key="1">
    <citation type="submission" date="2018-06" db="EMBL/GenBank/DDBJ databases">
        <authorList>
            <person name="Zhirakovskaya E."/>
        </authorList>
    </citation>
    <scope>NUCLEOTIDE SEQUENCE</scope>
</reference>
<keyword evidence="3" id="KW-0210">Decarboxylase</keyword>
<gene>
    <name evidence="9" type="ORF">MNBD_NITROSPIRAE02-437</name>
</gene>
<keyword evidence="4" id="KW-0068">Autocatalytic cleavage</keyword>
<evidence type="ECO:0000256" key="4">
    <source>
        <dbReference type="ARBA" id="ARBA00022813"/>
    </source>
</evidence>
<evidence type="ECO:0000256" key="3">
    <source>
        <dbReference type="ARBA" id="ARBA00022793"/>
    </source>
</evidence>
<dbReference type="GO" id="GO:0005829">
    <property type="term" value="C:cytosol"/>
    <property type="evidence" value="ECO:0007669"/>
    <property type="project" value="TreeGrafter"/>
</dbReference>
<name>A0A3B1CJY4_9ZZZZ</name>
<evidence type="ECO:0000256" key="8">
    <source>
        <dbReference type="ARBA" id="ARBA00023317"/>
    </source>
</evidence>
<dbReference type="NCBIfam" id="TIGR00223">
    <property type="entry name" value="panD"/>
    <property type="match status" value="1"/>
</dbReference>
<dbReference type="PIRSF" id="PIRSF006246">
    <property type="entry name" value="Asp_decarbox"/>
    <property type="match status" value="1"/>
</dbReference>
<protein>
    <submittedName>
        <fullName evidence="9">Aspartate 1-decarboxylase</fullName>
        <ecNumber evidence="9">4.1.1.11</ecNumber>
    </submittedName>
</protein>
<evidence type="ECO:0000256" key="1">
    <source>
        <dbReference type="ARBA" id="ARBA00022490"/>
    </source>
</evidence>
<evidence type="ECO:0000256" key="5">
    <source>
        <dbReference type="ARBA" id="ARBA00023145"/>
    </source>
</evidence>
<evidence type="ECO:0000256" key="6">
    <source>
        <dbReference type="ARBA" id="ARBA00023239"/>
    </source>
</evidence>
<evidence type="ECO:0000313" key="9">
    <source>
        <dbReference type="EMBL" id="VAX30836.1"/>
    </source>
</evidence>
<dbReference type="Gene3D" id="2.40.40.20">
    <property type="match status" value="1"/>
</dbReference>
<dbReference type="Pfam" id="PF02261">
    <property type="entry name" value="Asp_decarbox"/>
    <property type="match status" value="1"/>
</dbReference>
<dbReference type="GO" id="GO:0004068">
    <property type="term" value="F:aspartate 1-decarboxylase activity"/>
    <property type="evidence" value="ECO:0007669"/>
    <property type="project" value="UniProtKB-EC"/>
</dbReference>
<dbReference type="EC" id="4.1.1.11" evidence="9"/>
<keyword evidence="5" id="KW-0865">Zymogen</keyword>
<dbReference type="CDD" id="cd06919">
    <property type="entry name" value="Asp_decarbox"/>
    <property type="match status" value="1"/>
</dbReference>
<dbReference type="GO" id="GO:0015940">
    <property type="term" value="P:pantothenate biosynthetic process"/>
    <property type="evidence" value="ECO:0007669"/>
    <property type="project" value="UniProtKB-KW"/>
</dbReference>
<keyword evidence="8" id="KW-0670">Pyruvate</keyword>
<proteinExistence type="inferred from homology"/>
<dbReference type="AlphaFoldDB" id="A0A3B1CJY4"/>
<dbReference type="PANTHER" id="PTHR21012">
    <property type="entry name" value="ASPARTATE 1-DECARBOXYLASE"/>
    <property type="match status" value="1"/>
</dbReference>
<sequence>MFRCMLKAKIHMAKVTDCILQYEGSISIDEDILEAAGMLPYEQVHVSNLDNGERFTTYIIPGERGSRAFMLNGPTARKAIPGDRIIIFSYSWMDEEEISAAVPRVLIMDEENRIKEVCNLKRG</sequence>
<dbReference type="GO" id="GO:0006523">
    <property type="term" value="P:alanine biosynthetic process"/>
    <property type="evidence" value="ECO:0007669"/>
    <property type="project" value="InterPro"/>
</dbReference>
<dbReference type="SUPFAM" id="SSF50692">
    <property type="entry name" value="ADC-like"/>
    <property type="match status" value="1"/>
</dbReference>
<accession>A0A3B1CJY4</accession>
<dbReference type="HAMAP" id="MF_00446">
    <property type="entry name" value="PanD"/>
    <property type="match status" value="1"/>
</dbReference>
<dbReference type="PANTHER" id="PTHR21012:SF0">
    <property type="entry name" value="ASPARTATE 1-DECARBOXYLASE"/>
    <property type="match status" value="1"/>
</dbReference>
<keyword evidence="7" id="KW-0704">Schiff base</keyword>
<organism evidence="9">
    <name type="scientific">hydrothermal vent metagenome</name>
    <dbReference type="NCBI Taxonomy" id="652676"/>
    <lineage>
        <taxon>unclassified sequences</taxon>
        <taxon>metagenomes</taxon>
        <taxon>ecological metagenomes</taxon>
    </lineage>
</organism>
<keyword evidence="2" id="KW-0566">Pantothenate biosynthesis</keyword>
<dbReference type="InterPro" id="IPR009010">
    <property type="entry name" value="Asp_de-COase-like_dom_sf"/>
</dbReference>